<dbReference type="AlphaFoldDB" id="A0A9P4M0F6"/>
<feature type="region of interest" description="Disordered" evidence="1">
    <location>
        <begin position="168"/>
        <end position="206"/>
    </location>
</feature>
<gene>
    <name evidence="2" type="ORF">K490DRAFT_56448</name>
</gene>
<keyword evidence="3" id="KW-1185">Reference proteome</keyword>
<evidence type="ECO:0000313" key="3">
    <source>
        <dbReference type="Proteomes" id="UP000799776"/>
    </source>
</evidence>
<evidence type="ECO:0000313" key="2">
    <source>
        <dbReference type="EMBL" id="KAF2087868.1"/>
    </source>
</evidence>
<dbReference type="EMBL" id="ML978718">
    <property type="protein sequence ID" value="KAF2087868.1"/>
    <property type="molecule type" value="Genomic_DNA"/>
</dbReference>
<proteinExistence type="predicted"/>
<organism evidence="2 3">
    <name type="scientific">Saccharata proteae CBS 121410</name>
    <dbReference type="NCBI Taxonomy" id="1314787"/>
    <lineage>
        <taxon>Eukaryota</taxon>
        <taxon>Fungi</taxon>
        <taxon>Dikarya</taxon>
        <taxon>Ascomycota</taxon>
        <taxon>Pezizomycotina</taxon>
        <taxon>Dothideomycetes</taxon>
        <taxon>Dothideomycetes incertae sedis</taxon>
        <taxon>Botryosphaeriales</taxon>
        <taxon>Saccharataceae</taxon>
        <taxon>Saccharata</taxon>
    </lineage>
</organism>
<evidence type="ECO:0000256" key="1">
    <source>
        <dbReference type="SAM" id="MobiDB-lite"/>
    </source>
</evidence>
<sequence>MASVEWRANIYTIAIPKRVLMCRRAEGQKGRRAEGEGGGQAADGETDWMLDARNASSKTDAVAAAGSPLAFWASRVVMQGRPHRGCSVWASERGGRDGDAAAAAAAAIIDSSAATTMMVMNVEDARRFRNMVVRAALGVSVGDHSMTRGDYATRLMHSLERGDAAMRRCGSRRGQKEHKEQREHKERKRLVGHADDRQARRPWRRSVGEQLKGRECSMTEGRGEMGCPWEVDTLDEVMGPGVYFQGAGSLKIGDDEL</sequence>
<comment type="caution">
    <text evidence="2">The sequence shown here is derived from an EMBL/GenBank/DDBJ whole genome shotgun (WGS) entry which is preliminary data.</text>
</comment>
<dbReference type="Proteomes" id="UP000799776">
    <property type="component" value="Unassembled WGS sequence"/>
</dbReference>
<name>A0A9P4M0F6_9PEZI</name>
<reference evidence="2" key="1">
    <citation type="journal article" date="2020" name="Stud. Mycol.">
        <title>101 Dothideomycetes genomes: a test case for predicting lifestyles and emergence of pathogens.</title>
        <authorList>
            <person name="Haridas S."/>
            <person name="Albert R."/>
            <person name="Binder M."/>
            <person name="Bloem J."/>
            <person name="Labutti K."/>
            <person name="Salamov A."/>
            <person name="Andreopoulos B."/>
            <person name="Baker S."/>
            <person name="Barry K."/>
            <person name="Bills G."/>
            <person name="Bluhm B."/>
            <person name="Cannon C."/>
            <person name="Castanera R."/>
            <person name="Culley D."/>
            <person name="Daum C."/>
            <person name="Ezra D."/>
            <person name="Gonzalez J."/>
            <person name="Henrissat B."/>
            <person name="Kuo A."/>
            <person name="Liang C."/>
            <person name="Lipzen A."/>
            <person name="Lutzoni F."/>
            <person name="Magnuson J."/>
            <person name="Mondo S."/>
            <person name="Nolan M."/>
            <person name="Ohm R."/>
            <person name="Pangilinan J."/>
            <person name="Park H.-J."/>
            <person name="Ramirez L."/>
            <person name="Alfaro M."/>
            <person name="Sun H."/>
            <person name="Tritt A."/>
            <person name="Yoshinaga Y."/>
            <person name="Zwiers L.-H."/>
            <person name="Turgeon B."/>
            <person name="Goodwin S."/>
            <person name="Spatafora J."/>
            <person name="Crous P."/>
            <person name="Grigoriev I."/>
        </authorList>
    </citation>
    <scope>NUCLEOTIDE SEQUENCE</scope>
    <source>
        <strain evidence="2">CBS 121410</strain>
    </source>
</reference>
<protein>
    <submittedName>
        <fullName evidence="2">Uncharacterized protein</fullName>
    </submittedName>
</protein>
<accession>A0A9P4M0F6</accession>